<feature type="domain" description="Phage tail tape measure protein" evidence="1">
    <location>
        <begin position="119"/>
        <end position="317"/>
    </location>
</feature>
<organism evidence="2 3">
    <name type="scientific">Collimonas pratensis</name>
    <dbReference type="NCBI Taxonomy" id="279113"/>
    <lineage>
        <taxon>Bacteria</taxon>
        <taxon>Pseudomonadati</taxon>
        <taxon>Pseudomonadota</taxon>
        <taxon>Betaproteobacteria</taxon>
        <taxon>Burkholderiales</taxon>
        <taxon>Oxalobacteraceae</taxon>
        <taxon>Collimonas</taxon>
    </lineage>
</organism>
<dbReference type="EMBL" id="CP013236">
    <property type="protein sequence ID" value="AMP13680.1"/>
    <property type="molecule type" value="Genomic_DNA"/>
</dbReference>
<accession>A0ABN4M620</accession>
<sequence length="725" mass="75654">MVQNVATSVDKLTERIEKMGRSDGADQLTRKLNKSNQEATLLAKTFERLQTSGKAIGAAVAGWEAGKAVLAPVVHTTMDYQMRLAQATNVSLLGGSIDEKTHGMAKLDAGVMKATRYSGQKREDLLEAAESLIARNSLGNLDDTLKVLPFIGMIAKAGNASSVDVGQATSGLVKSLGVPVDEVKDGLSKILYGGAIGGSEIKHMAHYFPQQSAAAKNAGMSGSSAVAKMVALNELAVDYSGTPDQAGINTTDFLNSMNSSHLANNLKRFSFDKESNTLVANNGQKRTGKNYIDLGHLLAANAEKGTDAVDTMIQIVGMISKGDPKYVEAVKKREVAKQRLEAAKKRGDTGGQLAATEELSGIADNVTAILLGRGIGKLFHNQQELRGGIGVLTNPDAYHDMVKQINDKGTIKMAESEHEFISNQPGYKVQLSEENKADAVYRGMEGFNGWLGKLAEKTSALYEKYPVLAAAMEGGKVGVMTLGASAGAASIVMTLLGKNAAAASAALGGVAAAGGGGGGVGGGGSGGGRLGKFGKVLGAVGAFSAGWEIGSLLNDHVIDPAAKWASGGKSETLGGWIFDATHKEEMARLSGPTPLKKQTFSENVALKRQTDFSLPAPAMDIPPAVGAISNKAVRQALTFNSTVPAIDFPSTGTAAPGAAMQRQMNGPGVNVEAMQRALTDGLKPLPIDAKLKIDVAFDEMNKPYVKQQTVSGQGVRLDTGPMMTH</sequence>
<evidence type="ECO:0000313" key="2">
    <source>
        <dbReference type="EMBL" id="AMP13680.1"/>
    </source>
</evidence>
<evidence type="ECO:0000313" key="3">
    <source>
        <dbReference type="Proteomes" id="UP000074914"/>
    </source>
</evidence>
<dbReference type="Pfam" id="PF10145">
    <property type="entry name" value="PhageMin_Tail"/>
    <property type="match status" value="1"/>
</dbReference>
<protein>
    <submittedName>
        <fullName evidence="2">Phage-related minor tail family protein</fullName>
    </submittedName>
</protein>
<dbReference type="Proteomes" id="UP000074914">
    <property type="component" value="Chromosome"/>
</dbReference>
<name>A0ABN4M620_9BURK</name>
<dbReference type="InterPro" id="IPR010090">
    <property type="entry name" value="Phage_tape_meas"/>
</dbReference>
<gene>
    <name evidence="2" type="ORF">CPter291_1406</name>
</gene>
<keyword evidence="3" id="KW-1185">Reference proteome</keyword>
<evidence type="ECO:0000259" key="1">
    <source>
        <dbReference type="Pfam" id="PF10145"/>
    </source>
</evidence>
<proteinExistence type="predicted"/>
<reference evidence="2 3" key="1">
    <citation type="submission" date="2015-11" db="EMBL/GenBank/DDBJ databases">
        <title>Exploring the genomic traits of fungus-feeding bacterial genus Collimonas.</title>
        <authorList>
            <person name="Song C."/>
            <person name="Schmidt R."/>
            <person name="de Jager V."/>
            <person name="Krzyzanowska D."/>
            <person name="Jongedijk E."/>
            <person name="Cankar K."/>
            <person name="Beekwilder J."/>
            <person name="van Veen A."/>
            <person name="de Boer W."/>
            <person name="van Veen J.A."/>
            <person name="Garbeva P."/>
        </authorList>
    </citation>
    <scope>NUCLEOTIDE SEQUENCE [LARGE SCALE GENOMIC DNA]</scope>
    <source>
        <strain evidence="2 3">Ter291</strain>
    </source>
</reference>